<proteinExistence type="predicted"/>
<gene>
    <name evidence="2" type="ORF">JR316_009230</name>
</gene>
<name>A0A8H8CGP4_PSICU</name>
<dbReference type="PANTHER" id="PTHR12905">
    <property type="entry name" value="METALLOPHOSPHOESTERASE"/>
    <property type="match status" value="1"/>
</dbReference>
<dbReference type="Gene3D" id="3.60.21.10">
    <property type="match status" value="1"/>
</dbReference>
<accession>A0A8H8CGP4</accession>
<dbReference type="InterPro" id="IPR029052">
    <property type="entry name" value="Metallo-depent_PP-like"/>
</dbReference>
<feature type="domain" description="Calcineurin-like phosphoesterase" evidence="1">
    <location>
        <begin position="53"/>
        <end position="250"/>
    </location>
</feature>
<evidence type="ECO:0000313" key="2">
    <source>
        <dbReference type="EMBL" id="KAG5165647.1"/>
    </source>
</evidence>
<evidence type="ECO:0000259" key="1">
    <source>
        <dbReference type="Pfam" id="PF00149"/>
    </source>
</evidence>
<dbReference type="SUPFAM" id="SSF56300">
    <property type="entry name" value="Metallo-dependent phosphatases"/>
    <property type="match status" value="1"/>
</dbReference>
<protein>
    <recommendedName>
        <fullName evidence="1">Calcineurin-like phosphoesterase domain-containing protein</fullName>
    </recommendedName>
</protein>
<dbReference type="GO" id="GO:0016787">
    <property type="term" value="F:hydrolase activity"/>
    <property type="evidence" value="ECO:0007669"/>
    <property type="project" value="InterPro"/>
</dbReference>
<dbReference type="PANTHER" id="PTHR12905:SF0">
    <property type="entry name" value="CALCINEURIN-LIKE PHOSPHOESTERASE DOMAIN-CONTAINING PROTEIN"/>
    <property type="match status" value="1"/>
</dbReference>
<dbReference type="Pfam" id="PF00149">
    <property type="entry name" value="Metallophos"/>
    <property type="match status" value="1"/>
</dbReference>
<sequence length="342" mass="39295">MAPVNQETAIEALDYGSSVTFKSPTEIVYLDYFPSQLRAKPPRTAEEKADWTRFVCISDTHARTFDVPDGDVLLHSGDLTNLGTEADFQKTAEWLYCLPHKTKIIIAGNHDLTLHADWYEREWPKWHRRQQKQNRDKIMDMLKGKKARDAGLVYLEDEYYEFKIRDSGRVWSVYGSPWSPWFHNGAFNYEREHAKELVAKFPKTDILLTHGPVHQIFDQVIGGEQVGCEALRARMPELRPRLHLAGHIHEAHGAYIHTWDPENNYEAPTIQNDDPRVLSDLTTSDNLPDVKHSNPERERTVFINAANWPMGNRAKRNITGTLNRKIPFGGPGFQAVVVDLKD</sequence>
<dbReference type="InterPro" id="IPR051693">
    <property type="entry name" value="UPF0046_metallophosphoest"/>
</dbReference>
<dbReference type="CDD" id="cd07379">
    <property type="entry name" value="MPP_239FB"/>
    <property type="match status" value="1"/>
</dbReference>
<dbReference type="AlphaFoldDB" id="A0A8H8CGP4"/>
<organism evidence="2">
    <name type="scientific">Psilocybe cubensis</name>
    <name type="common">Psychedelic mushroom</name>
    <name type="synonym">Stropharia cubensis</name>
    <dbReference type="NCBI Taxonomy" id="181762"/>
    <lineage>
        <taxon>Eukaryota</taxon>
        <taxon>Fungi</taxon>
        <taxon>Dikarya</taxon>
        <taxon>Basidiomycota</taxon>
        <taxon>Agaricomycotina</taxon>
        <taxon>Agaricomycetes</taxon>
        <taxon>Agaricomycetidae</taxon>
        <taxon>Agaricales</taxon>
        <taxon>Agaricineae</taxon>
        <taxon>Strophariaceae</taxon>
        <taxon>Psilocybe</taxon>
    </lineage>
</organism>
<dbReference type="InterPro" id="IPR004843">
    <property type="entry name" value="Calcineurin-like_PHP"/>
</dbReference>
<dbReference type="EMBL" id="JAFIQS010000009">
    <property type="protein sequence ID" value="KAG5165647.1"/>
    <property type="molecule type" value="Genomic_DNA"/>
</dbReference>
<reference evidence="2" key="1">
    <citation type="submission" date="2021-02" db="EMBL/GenBank/DDBJ databases">
        <title>Psilocybe cubensis genome.</title>
        <authorList>
            <person name="Mckernan K.J."/>
            <person name="Crawford S."/>
            <person name="Trippe A."/>
            <person name="Kane L.T."/>
            <person name="Mclaughlin S."/>
        </authorList>
    </citation>
    <scope>NUCLEOTIDE SEQUENCE [LARGE SCALE GENOMIC DNA]</scope>
    <source>
        <strain evidence="2">MGC-MH-2018</strain>
    </source>
</reference>
<comment type="caution">
    <text evidence="2">The sequence shown here is derived from an EMBL/GenBank/DDBJ whole genome shotgun (WGS) entry which is preliminary data.</text>
</comment>